<organism evidence="1 2">
    <name type="scientific">Candidatus Gottesmanbacteria bacterium GW2011_GWA2_43_14</name>
    <dbReference type="NCBI Taxonomy" id="1618443"/>
    <lineage>
        <taxon>Bacteria</taxon>
        <taxon>Candidatus Gottesmaniibacteriota</taxon>
    </lineage>
</organism>
<proteinExistence type="predicted"/>
<evidence type="ECO:0000313" key="2">
    <source>
        <dbReference type="Proteomes" id="UP000034894"/>
    </source>
</evidence>
<dbReference type="STRING" id="1618443.UV73_C0005G0026"/>
<protein>
    <submittedName>
        <fullName evidence="1">Uncharacterized protein</fullName>
    </submittedName>
</protein>
<gene>
    <name evidence="1" type="ORF">UV73_C0005G0026</name>
</gene>
<dbReference type="Proteomes" id="UP000034894">
    <property type="component" value="Unassembled WGS sequence"/>
</dbReference>
<sequence>MTIYYGREFENDLRQLKKSNSFPEILITPHFVFIG</sequence>
<name>A0A0G1DJD0_9BACT</name>
<accession>A0A0G1DJD0</accession>
<evidence type="ECO:0000313" key="1">
    <source>
        <dbReference type="EMBL" id="KKS97749.1"/>
    </source>
</evidence>
<reference evidence="1 2" key="1">
    <citation type="journal article" date="2015" name="Nature">
        <title>rRNA introns, odd ribosomes, and small enigmatic genomes across a large radiation of phyla.</title>
        <authorList>
            <person name="Brown C.T."/>
            <person name="Hug L.A."/>
            <person name="Thomas B.C."/>
            <person name="Sharon I."/>
            <person name="Castelle C.J."/>
            <person name="Singh A."/>
            <person name="Wilkins M.J."/>
            <person name="Williams K.H."/>
            <person name="Banfield J.F."/>
        </authorList>
    </citation>
    <scope>NUCLEOTIDE SEQUENCE [LARGE SCALE GENOMIC DNA]</scope>
</reference>
<dbReference type="EMBL" id="LCFP01000005">
    <property type="protein sequence ID" value="KKS97749.1"/>
    <property type="molecule type" value="Genomic_DNA"/>
</dbReference>
<comment type="caution">
    <text evidence="1">The sequence shown here is derived from an EMBL/GenBank/DDBJ whole genome shotgun (WGS) entry which is preliminary data.</text>
</comment>
<dbReference type="AlphaFoldDB" id="A0A0G1DJD0"/>